<accession>A0A643IX90</accession>
<name>A0A643IX90_PSEAI</name>
<sequence length="82" mass="9134">MAIDQFVPAPRIGMQEVVYLGIRIATTFQCKRIAGHCHIPLSCKGNNSDTIIGWIIAVIGQIRPKSKLTQLIFQCPQVSRKN</sequence>
<proteinExistence type="predicted"/>
<gene>
    <name evidence="1" type="ORF">F7O97_18530</name>
</gene>
<dbReference type="AlphaFoldDB" id="A0A643IX90"/>
<comment type="caution">
    <text evidence="1">The sequence shown here is derived from an EMBL/GenBank/DDBJ whole genome shotgun (WGS) entry which is preliminary data.</text>
</comment>
<organism evidence="1">
    <name type="scientific">Pseudomonas aeruginosa</name>
    <dbReference type="NCBI Taxonomy" id="287"/>
    <lineage>
        <taxon>Bacteria</taxon>
        <taxon>Pseudomonadati</taxon>
        <taxon>Pseudomonadota</taxon>
        <taxon>Gammaproteobacteria</taxon>
        <taxon>Pseudomonadales</taxon>
        <taxon>Pseudomonadaceae</taxon>
        <taxon>Pseudomonas</taxon>
    </lineage>
</organism>
<evidence type="ECO:0000313" key="1">
    <source>
        <dbReference type="EMBL" id="KAB0762751.1"/>
    </source>
</evidence>
<reference evidence="1" key="1">
    <citation type="submission" date="2019-09" db="EMBL/GenBank/DDBJ databases">
        <title>Whole genome sequence analysis of bacterial isolates in patients.</title>
        <authorList>
            <person name="Jeong K.C."/>
        </authorList>
    </citation>
    <scope>NUCLEOTIDE SEQUENCE</scope>
    <source>
        <strain evidence="1">KCJ3K105</strain>
    </source>
</reference>
<dbReference type="EMBL" id="VZIV01000038">
    <property type="protein sequence ID" value="KAB0762751.1"/>
    <property type="molecule type" value="Genomic_DNA"/>
</dbReference>
<protein>
    <submittedName>
        <fullName evidence="1">3-(3-hydroxyphenyl)propionate hydroxylase</fullName>
    </submittedName>
</protein>